<evidence type="ECO:0008006" key="4">
    <source>
        <dbReference type="Google" id="ProtNLM"/>
    </source>
</evidence>
<comment type="caution">
    <text evidence="2">The sequence shown here is derived from an EMBL/GenBank/DDBJ whole genome shotgun (WGS) entry which is preliminary data.</text>
</comment>
<keyword evidence="3" id="KW-1185">Reference proteome</keyword>
<evidence type="ECO:0000256" key="1">
    <source>
        <dbReference type="SAM" id="SignalP"/>
    </source>
</evidence>
<gene>
    <name evidence="2" type="ORF">JYP53_05760</name>
</gene>
<dbReference type="RefSeq" id="WP_206556963.1">
    <property type="nucleotide sequence ID" value="NZ_JAFKDB010000008.1"/>
</dbReference>
<dbReference type="PROSITE" id="PS51257">
    <property type="entry name" value="PROKAR_LIPOPROTEIN"/>
    <property type="match status" value="1"/>
</dbReference>
<dbReference type="Proteomes" id="UP000664344">
    <property type="component" value="Unassembled WGS sequence"/>
</dbReference>
<sequence length="101" mass="11187">MRNYRNLMVSAVLTTAVFACSWPLAHAEQLRVPVGSQADRSQISLPANGTKSDAVRARWGAPVTIKGPVGQPPISQWHYQDFVVYFEGNRVVHSVVKPQKD</sequence>
<keyword evidence="1" id="KW-0732">Signal</keyword>
<evidence type="ECO:0000313" key="2">
    <source>
        <dbReference type="EMBL" id="MBN7769407.1"/>
    </source>
</evidence>
<reference evidence="2 3" key="1">
    <citation type="submission" date="2021-02" db="EMBL/GenBank/DDBJ databases">
        <title>PHA producing bacteria isolated from coastal sediment in Guangdong, Shenzhen.</title>
        <authorList>
            <person name="Zheng W."/>
            <person name="Yu S."/>
            <person name="Huang Y."/>
        </authorList>
    </citation>
    <scope>NUCLEOTIDE SEQUENCE [LARGE SCALE GENOMIC DNA]</scope>
    <source>
        <strain evidence="2 3">TN21-5</strain>
    </source>
</reference>
<evidence type="ECO:0000313" key="3">
    <source>
        <dbReference type="Proteomes" id="UP000664344"/>
    </source>
</evidence>
<organism evidence="2 3">
    <name type="scientific">Marinobacter daepoensis</name>
    <dbReference type="NCBI Taxonomy" id="262077"/>
    <lineage>
        <taxon>Bacteria</taxon>
        <taxon>Pseudomonadati</taxon>
        <taxon>Pseudomonadota</taxon>
        <taxon>Gammaproteobacteria</taxon>
        <taxon>Pseudomonadales</taxon>
        <taxon>Marinobacteraceae</taxon>
        <taxon>Marinobacter</taxon>
    </lineage>
</organism>
<proteinExistence type="predicted"/>
<feature type="signal peptide" evidence="1">
    <location>
        <begin position="1"/>
        <end position="27"/>
    </location>
</feature>
<protein>
    <recommendedName>
        <fullName evidence="4">Phosphodiesterase</fullName>
    </recommendedName>
</protein>
<accession>A0ABS3BFC2</accession>
<dbReference type="EMBL" id="JAFKDB010000008">
    <property type="protein sequence ID" value="MBN7769407.1"/>
    <property type="molecule type" value="Genomic_DNA"/>
</dbReference>
<name>A0ABS3BFC2_9GAMM</name>
<feature type="chain" id="PRO_5047526198" description="Phosphodiesterase" evidence="1">
    <location>
        <begin position="28"/>
        <end position="101"/>
    </location>
</feature>